<gene>
    <name evidence="1" type="ORF">RM51_11880</name>
</gene>
<dbReference type="STRING" id="363331.RM51_11880"/>
<proteinExistence type="predicted"/>
<dbReference type="EMBL" id="JWTA01000009">
    <property type="protein sequence ID" value="KIC62557.1"/>
    <property type="molecule type" value="Genomic_DNA"/>
</dbReference>
<organism evidence="1 2">
    <name type="scientific">Chryseobacterium taiwanense</name>
    <dbReference type="NCBI Taxonomy" id="363331"/>
    <lineage>
        <taxon>Bacteria</taxon>
        <taxon>Pseudomonadati</taxon>
        <taxon>Bacteroidota</taxon>
        <taxon>Flavobacteriia</taxon>
        <taxon>Flavobacteriales</taxon>
        <taxon>Weeksellaceae</taxon>
        <taxon>Chryseobacterium group</taxon>
        <taxon>Chryseobacterium</taxon>
    </lineage>
</organism>
<evidence type="ECO:0000313" key="1">
    <source>
        <dbReference type="EMBL" id="KIC62557.1"/>
    </source>
</evidence>
<protein>
    <submittedName>
        <fullName evidence="1">Uncharacterized protein</fullName>
    </submittedName>
</protein>
<keyword evidence="2" id="KW-1185">Reference proteome</keyword>
<comment type="caution">
    <text evidence="1">The sequence shown here is derived from an EMBL/GenBank/DDBJ whole genome shotgun (WGS) entry which is preliminary data.</text>
</comment>
<dbReference type="AlphaFoldDB" id="A0A0B4D1R8"/>
<accession>A0A0B4D1R8</accession>
<evidence type="ECO:0000313" key="2">
    <source>
        <dbReference type="Proteomes" id="UP000031167"/>
    </source>
</evidence>
<sequence length="59" mass="7128">MDSCFFIDFFCLKTKETKIQDLETPTKNKFCSLKILNSREFKICYSILNWSRAQTEEFF</sequence>
<name>A0A0B4D1R8_9FLAO</name>
<reference evidence="1 2" key="1">
    <citation type="submission" date="2014-12" db="EMBL/GenBank/DDBJ databases">
        <title>Genome sequencing of Chryseobacterium taiwanense TPW19.</title>
        <authorList>
            <person name="Tan P.W."/>
            <person name="Chan K.-G."/>
        </authorList>
    </citation>
    <scope>NUCLEOTIDE SEQUENCE [LARGE SCALE GENOMIC DNA]</scope>
    <source>
        <strain evidence="1 2">TPW19</strain>
    </source>
</reference>
<dbReference type="Proteomes" id="UP000031167">
    <property type="component" value="Unassembled WGS sequence"/>
</dbReference>